<feature type="binding site" evidence="11">
    <location>
        <position position="103"/>
    </location>
    <ligand>
        <name>ATP</name>
        <dbReference type="ChEBI" id="CHEBI:30616"/>
    </ligand>
</feature>
<feature type="binding site" evidence="13">
    <location>
        <position position="346"/>
    </location>
    <ligand>
        <name>ATP</name>
        <dbReference type="ChEBI" id="CHEBI:30616"/>
    </ligand>
</feature>
<dbReference type="RefSeq" id="XP_018496425.2">
    <property type="nucleotide sequence ID" value="XM_018640909.2"/>
</dbReference>
<protein>
    <submittedName>
        <fullName evidence="16">Tyrosine-protein kinase receptor TYRO3-like</fullName>
    </submittedName>
</protein>
<feature type="binding site" evidence="12">
    <location>
        <position position="443"/>
    </location>
    <ligand>
        <name>Mg(2+)</name>
        <dbReference type="ChEBI" id="CHEBI:18420"/>
    </ligand>
</feature>
<dbReference type="CDD" id="cd00192">
    <property type="entry name" value="PTKc"/>
    <property type="match status" value="1"/>
</dbReference>
<keyword evidence="7" id="KW-0472">Membrane</keyword>
<name>A0AAJ7L5L6_9ACAR</name>
<dbReference type="SMART" id="SM00219">
    <property type="entry name" value="TyrKc"/>
    <property type="match status" value="2"/>
</dbReference>
<dbReference type="GeneID" id="100902902"/>
<dbReference type="PROSITE" id="PS50011">
    <property type="entry name" value="PROTEIN_KINASE_DOM"/>
    <property type="match status" value="2"/>
</dbReference>
<dbReference type="GO" id="GO:0007169">
    <property type="term" value="P:cell surface receptor protein tyrosine kinase signaling pathway"/>
    <property type="evidence" value="ECO:0007669"/>
    <property type="project" value="TreeGrafter"/>
</dbReference>
<keyword evidence="6 11" id="KW-0067">ATP-binding</keyword>
<dbReference type="GO" id="GO:0005886">
    <property type="term" value="C:plasma membrane"/>
    <property type="evidence" value="ECO:0007669"/>
    <property type="project" value="TreeGrafter"/>
</dbReference>
<evidence type="ECO:0000256" key="3">
    <source>
        <dbReference type="ARBA" id="ARBA00022679"/>
    </source>
</evidence>
<dbReference type="Proteomes" id="UP000694867">
    <property type="component" value="Unplaced"/>
</dbReference>
<keyword evidence="5" id="KW-0418">Kinase</keyword>
<dbReference type="InterPro" id="IPR017441">
    <property type="entry name" value="Protein_kinase_ATP_BS"/>
</dbReference>
<feature type="active site" description="Proton acceptor" evidence="10">
    <location>
        <position position="438"/>
    </location>
</feature>
<dbReference type="PROSITE" id="PS00107">
    <property type="entry name" value="PROTEIN_KINASE_ATP"/>
    <property type="match status" value="1"/>
</dbReference>
<dbReference type="GO" id="GO:0005524">
    <property type="term" value="F:ATP binding"/>
    <property type="evidence" value="ECO:0007669"/>
    <property type="project" value="UniProtKB-UniRule"/>
</dbReference>
<dbReference type="AlphaFoldDB" id="A0AAJ7L5L6"/>
<dbReference type="SUPFAM" id="SSF56112">
    <property type="entry name" value="Protein kinase-like (PK-like)"/>
    <property type="match status" value="2"/>
</dbReference>
<evidence type="ECO:0000256" key="7">
    <source>
        <dbReference type="ARBA" id="ARBA00023136"/>
    </source>
</evidence>
<evidence type="ECO:0000256" key="13">
    <source>
        <dbReference type="PROSITE-ProRule" id="PRU10141"/>
    </source>
</evidence>
<dbReference type="GO" id="GO:0004714">
    <property type="term" value="F:transmembrane receptor protein tyrosine kinase activity"/>
    <property type="evidence" value="ECO:0007669"/>
    <property type="project" value="UniProtKB-EC"/>
</dbReference>
<evidence type="ECO:0000256" key="12">
    <source>
        <dbReference type="PIRSR" id="PIRSR000615-3"/>
    </source>
</evidence>
<dbReference type="GO" id="GO:0050793">
    <property type="term" value="P:regulation of developmental process"/>
    <property type="evidence" value="ECO:0007669"/>
    <property type="project" value="UniProtKB-ARBA"/>
</dbReference>
<evidence type="ECO:0000313" key="16">
    <source>
        <dbReference type="RefSeq" id="XP_018496425.2"/>
    </source>
</evidence>
<feature type="domain" description="Protein kinase" evidence="14">
    <location>
        <begin position="314"/>
        <end position="575"/>
    </location>
</feature>
<feature type="domain" description="Protein kinase" evidence="14">
    <location>
        <begin position="71"/>
        <end position="325"/>
    </location>
</feature>
<dbReference type="GO" id="GO:0051130">
    <property type="term" value="P:positive regulation of cellular component organization"/>
    <property type="evidence" value="ECO:0007669"/>
    <property type="project" value="UniProtKB-ARBA"/>
</dbReference>
<keyword evidence="4 11" id="KW-0547">Nucleotide-binding</keyword>
<dbReference type="GO" id="GO:0043235">
    <property type="term" value="C:receptor complex"/>
    <property type="evidence" value="ECO:0007669"/>
    <property type="project" value="TreeGrafter"/>
</dbReference>
<dbReference type="PANTHER" id="PTHR24416:SF611">
    <property type="entry name" value="TYROSINE-PROTEIN KINASE TRANSMEMBRANE RECEPTOR ROR"/>
    <property type="match status" value="1"/>
</dbReference>
<evidence type="ECO:0000256" key="2">
    <source>
        <dbReference type="ARBA" id="ARBA00004308"/>
    </source>
</evidence>
<proteinExistence type="predicted"/>
<evidence type="ECO:0000256" key="1">
    <source>
        <dbReference type="ARBA" id="ARBA00004167"/>
    </source>
</evidence>
<dbReference type="InterPro" id="IPR050122">
    <property type="entry name" value="RTK"/>
</dbReference>
<dbReference type="FunFam" id="1.10.510.10:FF:001512">
    <property type="entry name" value="Receptor tyrosine-protein kinase erbB-2"/>
    <property type="match status" value="1"/>
</dbReference>
<dbReference type="PANTHER" id="PTHR24416">
    <property type="entry name" value="TYROSINE-PROTEIN KINASE RECEPTOR"/>
    <property type="match status" value="1"/>
</dbReference>
<dbReference type="GO" id="GO:0048468">
    <property type="term" value="P:cell development"/>
    <property type="evidence" value="ECO:0007669"/>
    <property type="project" value="UniProtKB-ARBA"/>
</dbReference>
<evidence type="ECO:0000256" key="6">
    <source>
        <dbReference type="ARBA" id="ARBA00022840"/>
    </source>
</evidence>
<feature type="binding site" evidence="11">
    <location>
        <begin position="78"/>
        <end position="85"/>
    </location>
    <ligand>
        <name>ATP</name>
        <dbReference type="ChEBI" id="CHEBI:30616"/>
    </ligand>
</feature>
<sequence>MGKRRFVDSIDEATAGQKFCGAEYPLGEEVVLAESLLEKCLLMEFGKVRHGVPVSQTPSLALSSLISGSDLHMGQRIGKGCFGTVFEAKLTRDQDDPQSVAVKRKDPEADRSVVEDFEREIATMTQLEHPNIVGIIGVVDEGERLMVMELLGEEDLIRFGCDIASAMEYLEKKKIVHRDLAARNILIESNSCAKLSDPGLARCLEEDGILPAIFLEMAKTSSFRGVDLTGKDLSGSPSMLSMRERKLDDSIGEAAVGTMFRAVEYRQGEEVSLAESAPLLEQCLLMKFGGARNDVPEAQASSPAYSSLIDRNDLQMGQQIGQGCFGTVFEAKLTRDQGDPQSVAVKRVDPDADRFAVEDFEREIAIMTQLEHPNIVRIIGVVDEGERLMVMELVGFGSLPEYLNANRDLLGKEELIKFGCDIASAMEYLEKKKIVHRDVAARNILVESNSCAKLSDFGLAHCLEEDDILPAHFLGRCFAAEWQAPESILHDMFTTKSDVWSFGVLLWEIFAFGSEPILIYSMDPKEIGMALMDGDRLPCPIDCPTDAYEVMQECWNSDYNSRPSFACVLNMLQRITGFAK</sequence>
<dbReference type="Gene3D" id="3.30.200.20">
    <property type="entry name" value="Phosphorylase Kinase, domain 1"/>
    <property type="match status" value="1"/>
</dbReference>
<accession>A0AAJ7L5L6</accession>
<evidence type="ECO:0000256" key="10">
    <source>
        <dbReference type="PIRSR" id="PIRSR000615-1"/>
    </source>
</evidence>
<dbReference type="PRINTS" id="PR00109">
    <property type="entry name" value="TYRKINASE"/>
</dbReference>
<evidence type="ECO:0000256" key="11">
    <source>
        <dbReference type="PIRSR" id="PIRSR000615-2"/>
    </source>
</evidence>
<feature type="binding site" evidence="12">
    <location>
        <position position="456"/>
    </location>
    <ligand>
        <name>Mg(2+)</name>
        <dbReference type="ChEBI" id="CHEBI:18420"/>
    </ligand>
</feature>
<dbReference type="GO" id="GO:0030182">
    <property type="term" value="P:neuron differentiation"/>
    <property type="evidence" value="ECO:0007669"/>
    <property type="project" value="UniProtKB-ARBA"/>
</dbReference>
<dbReference type="InterPro" id="IPR008266">
    <property type="entry name" value="Tyr_kinase_AS"/>
</dbReference>
<dbReference type="InterPro" id="IPR001245">
    <property type="entry name" value="Ser-Thr/Tyr_kinase_cat_dom"/>
</dbReference>
<keyword evidence="12" id="KW-0460">Magnesium</keyword>
<dbReference type="GO" id="GO:0012505">
    <property type="term" value="C:endomembrane system"/>
    <property type="evidence" value="ECO:0007669"/>
    <property type="project" value="UniProtKB-SubCell"/>
</dbReference>
<feature type="binding site" evidence="11">
    <location>
        <position position="442"/>
    </location>
    <ligand>
        <name>ATP</name>
        <dbReference type="ChEBI" id="CHEBI:30616"/>
    </ligand>
</feature>
<keyword evidence="15" id="KW-1185">Reference proteome</keyword>
<evidence type="ECO:0000259" key="14">
    <source>
        <dbReference type="PROSITE" id="PS50011"/>
    </source>
</evidence>
<dbReference type="InterPro" id="IPR020635">
    <property type="entry name" value="Tyr_kinase_cat_dom"/>
</dbReference>
<dbReference type="InterPro" id="IPR011009">
    <property type="entry name" value="Kinase-like_dom_sf"/>
</dbReference>
<dbReference type="Pfam" id="PF07714">
    <property type="entry name" value="PK_Tyr_Ser-Thr"/>
    <property type="match status" value="2"/>
</dbReference>
<comment type="catalytic activity">
    <reaction evidence="9">
        <text>L-tyrosyl-[protein] + ATP = O-phospho-L-tyrosyl-[protein] + ADP + H(+)</text>
        <dbReference type="Rhea" id="RHEA:10596"/>
        <dbReference type="Rhea" id="RHEA-COMP:10136"/>
        <dbReference type="Rhea" id="RHEA-COMP:20101"/>
        <dbReference type="ChEBI" id="CHEBI:15378"/>
        <dbReference type="ChEBI" id="CHEBI:30616"/>
        <dbReference type="ChEBI" id="CHEBI:46858"/>
        <dbReference type="ChEBI" id="CHEBI:61978"/>
        <dbReference type="ChEBI" id="CHEBI:456216"/>
        <dbReference type="EC" id="2.7.10.1"/>
    </reaction>
</comment>
<dbReference type="KEGG" id="goe:100902902"/>
<dbReference type="PIRSF" id="PIRSF000615">
    <property type="entry name" value="TyrPK_CSF1-R"/>
    <property type="match status" value="1"/>
</dbReference>
<evidence type="ECO:0000256" key="4">
    <source>
        <dbReference type="ARBA" id="ARBA00022741"/>
    </source>
</evidence>
<reference evidence="16" key="1">
    <citation type="submission" date="2025-08" db="UniProtKB">
        <authorList>
            <consortium name="RefSeq"/>
        </authorList>
    </citation>
    <scope>IDENTIFICATION</scope>
</reference>
<keyword evidence="12" id="KW-0479">Metal-binding</keyword>
<feature type="binding site" evidence="11">
    <location>
        <begin position="149"/>
        <end position="155"/>
    </location>
    <ligand>
        <name>ATP</name>
        <dbReference type="ChEBI" id="CHEBI:30616"/>
    </ligand>
</feature>
<comment type="subcellular location">
    <subcellularLocation>
        <location evidence="2">Endomembrane system</location>
    </subcellularLocation>
    <subcellularLocation>
        <location evidence="1">Membrane</location>
        <topology evidence="1">Single-pass membrane protein</topology>
    </subcellularLocation>
</comment>
<evidence type="ECO:0000313" key="15">
    <source>
        <dbReference type="Proteomes" id="UP000694867"/>
    </source>
</evidence>
<organism evidence="15 16">
    <name type="scientific">Galendromus occidentalis</name>
    <name type="common">western predatory mite</name>
    <dbReference type="NCBI Taxonomy" id="34638"/>
    <lineage>
        <taxon>Eukaryota</taxon>
        <taxon>Metazoa</taxon>
        <taxon>Ecdysozoa</taxon>
        <taxon>Arthropoda</taxon>
        <taxon>Chelicerata</taxon>
        <taxon>Arachnida</taxon>
        <taxon>Acari</taxon>
        <taxon>Parasitiformes</taxon>
        <taxon>Mesostigmata</taxon>
        <taxon>Gamasina</taxon>
        <taxon>Phytoseioidea</taxon>
        <taxon>Phytoseiidae</taxon>
        <taxon>Typhlodrominae</taxon>
        <taxon>Galendromus</taxon>
    </lineage>
</organism>
<keyword evidence="8" id="KW-0829">Tyrosine-protein kinase</keyword>
<keyword evidence="3" id="KW-0808">Transferase</keyword>
<evidence type="ECO:0000256" key="5">
    <source>
        <dbReference type="ARBA" id="ARBA00022777"/>
    </source>
</evidence>
<gene>
    <name evidence="16" type="primary">LOC100902902</name>
</gene>
<evidence type="ECO:0000256" key="9">
    <source>
        <dbReference type="ARBA" id="ARBA00051243"/>
    </source>
</evidence>
<dbReference type="PROSITE" id="PS00109">
    <property type="entry name" value="PROTEIN_KINASE_TYR"/>
    <property type="match status" value="2"/>
</dbReference>
<dbReference type="Gene3D" id="1.10.510.10">
    <property type="entry name" value="Transferase(Phosphotransferase) domain 1"/>
    <property type="match status" value="2"/>
</dbReference>
<dbReference type="InterPro" id="IPR000719">
    <property type="entry name" value="Prot_kinase_dom"/>
</dbReference>
<evidence type="ECO:0000256" key="8">
    <source>
        <dbReference type="ARBA" id="ARBA00023137"/>
    </source>
</evidence>
<dbReference type="GO" id="GO:0046872">
    <property type="term" value="F:metal ion binding"/>
    <property type="evidence" value="ECO:0007669"/>
    <property type="project" value="UniProtKB-KW"/>
</dbReference>